<proteinExistence type="predicted"/>
<reference evidence="1 2" key="2">
    <citation type="journal article" date="2022" name="Mol. Ecol. Resour.">
        <title>The genomes of chicory, endive, great burdock and yacon provide insights into Asteraceae paleo-polyploidization history and plant inulin production.</title>
        <authorList>
            <person name="Fan W."/>
            <person name="Wang S."/>
            <person name="Wang H."/>
            <person name="Wang A."/>
            <person name="Jiang F."/>
            <person name="Liu H."/>
            <person name="Zhao H."/>
            <person name="Xu D."/>
            <person name="Zhang Y."/>
        </authorList>
    </citation>
    <scope>NUCLEOTIDE SEQUENCE [LARGE SCALE GENOMIC DNA]</scope>
    <source>
        <strain evidence="2">cv. Yunnan</strain>
        <tissue evidence="1">Leaves</tissue>
    </source>
</reference>
<dbReference type="EMBL" id="CM042020">
    <property type="protein sequence ID" value="KAI3820678.1"/>
    <property type="molecule type" value="Genomic_DNA"/>
</dbReference>
<sequence length="88" mass="9826">MWDGIQILLLANFQAPTPLHRFQTMDLNKCQFCRRLMQPGNRVPVTELLTTSGYQLSSIEFAFNGKQTYFAAAVVCSATTTAAALHCR</sequence>
<protein>
    <submittedName>
        <fullName evidence="1">Uncharacterized protein</fullName>
    </submittedName>
</protein>
<reference evidence="2" key="1">
    <citation type="journal article" date="2022" name="Mol. Ecol. Resour.">
        <title>The genomes of chicory, endive, great burdock and yacon provide insights into Asteraceae palaeo-polyploidization history and plant inulin production.</title>
        <authorList>
            <person name="Fan W."/>
            <person name="Wang S."/>
            <person name="Wang H."/>
            <person name="Wang A."/>
            <person name="Jiang F."/>
            <person name="Liu H."/>
            <person name="Zhao H."/>
            <person name="Xu D."/>
            <person name="Zhang Y."/>
        </authorList>
    </citation>
    <scope>NUCLEOTIDE SEQUENCE [LARGE SCALE GENOMIC DNA]</scope>
    <source>
        <strain evidence="2">cv. Yunnan</strain>
    </source>
</reference>
<accession>A0ACB9JL75</accession>
<evidence type="ECO:0000313" key="1">
    <source>
        <dbReference type="EMBL" id="KAI3820678.1"/>
    </source>
</evidence>
<name>A0ACB9JL75_9ASTR</name>
<gene>
    <name evidence="1" type="ORF">L1987_08226</name>
</gene>
<dbReference type="Proteomes" id="UP001056120">
    <property type="component" value="Linkage Group LG03"/>
</dbReference>
<keyword evidence="2" id="KW-1185">Reference proteome</keyword>
<organism evidence="1 2">
    <name type="scientific">Smallanthus sonchifolius</name>
    <dbReference type="NCBI Taxonomy" id="185202"/>
    <lineage>
        <taxon>Eukaryota</taxon>
        <taxon>Viridiplantae</taxon>
        <taxon>Streptophyta</taxon>
        <taxon>Embryophyta</taxon>
        <taxon>Tracheophyta</taxon>
        <taxon>Spermatophyta</taxon>
        <taxon>Magnoliopsida</taxon>
        <taxon>eudicotyledons</taxon>
        <taxon>Gunneridae</taxon>
        <taxon>Pentapetalae</taxon>
        <taxon>asterids</taxon>
        <taxon>campanulids</taxon>
        <taxon>Asterales</taxon>
        <taxon>Asteraceae</taxon>
        <taxon>Asteroideae</taxon>
        <taxon>Heliantheae alliance</taxon>
        <taxon>Millerieae</taxon>
        <taxon>Smallanthus</taxon>
    </lineage>
</organism>
<evidence type="ECO:0000313" key="2">
    <source>
        <dbReference type="Proteomes" id="UP001056120"/>
    </source>
</evidence>
<comment type="caution">
    <text evidence="1">The sequence shown here is derived from an EMBL/GenBank/DDBJ whole genome shotgun (WGS) entry which is preliminary data.</text>
</comment>